<comment type="subunit">
    <text evidence="9">Homodimer. Only the dimer is catalytically active, as the active sites are constructed of residues from both monomers.</text>
</comment>
<dbReference type="PANTHER" id="PTHR11482">
    <property type="entry name" value="ARGININE/DIAMINOPIMELATE/ORNITHINE DECARBOXYLASE"/>
    <property type="match status" value="1"/>
</dbReference>
<evidence type="ECO:0000313" key="16">
    <source>
        <dbReference type="EMBL" id="KFD70056.1"/>
    </source>
</evidence>
<comment type="function">
    <text evidence="8">Catalyzes the first and rate-limiting step of polyamine biosynthesis that converts ornithine into putrescine, which is the precursor for the polyamines, spermidine and spermine. Polyamines are essential for cell proliferation and are implicated in cellular processes, ranging from DNA replication to apoptosis.</text>
</comment>
<dbReference type="CDD" id="cd00622">
    <property type="entry name" value="PLPDE_III_ODC"/>
    <property type="match status" value="1"/>
</dbReference>
<dbReference type="InterPro" id="IPR022653">
    <property type="entry name" value="De-COase2_pyr-phos_BS"/>
</dbReference>
<evidence type="ECO:0000313" key="17">
    <source>
        <dbReference type="Proteomes" id="UP000030764"/>
    </source>
</evidence>
<evidence type="ECO:0000256" key="10">
    <source>
        <dbReference type="ARBA" id="ARBA00049127"/>
    </source>
</evidence>
<proteinExistence type="inferred from homology"/>
<dbReference type="InterPro" id="IPR022643">
    <property type="entry name" value="De-COase2_C"/>
</dbReference>
<dbReference type="GO" id="GO:0004586">
    <property type="term" value="F:ornithine decarboxylase activity"/>
    <property type="evidence" value="ECO:0007669"/>
    <property type="project" value="UniProtKB-EC"/>
</dbReference>
<dbReference type="PANTHER" id="PTHR11482:SF6">
    <property type="entry name" value="ORNITHINE DECARBOXYLASE 1-RELATED"/>
    <property type="match status" value="1"/>
</dbReference>
<evidence type="ECO:0000256" key="2">
    <source>
        <dbReference type="ARBA" id="ARBA00008872"/>
    </source>
</evidence>
<evidence type="ECO:0000256" key="7">
    <source>
        <dbReference type="ARBA" id="ARBA00034138"/>
    </source>
</evidence>
<dbReference type="SUPFAM" id="SSF51419">
    <property type="entry name" value="PLP-binding barrel"/>
    <property type="match status" value="1"/>
</dbReference>
<dbReference type="EC" id="4.1.1.17" evidence="7"/>
<dbReference type="InterPro" id="IPR022644">
    <property type="entry name" value="De-COase2_N"/>
</dbReference>
<evidence type="ECO:0000256" key="8">
    <source>
        <dbReference type="ARBA" id="ARBA00037173"/>
    </source>
</evidence>
<evidence type="ECO:0000256" key="3">
    <source>
        <dbReference type="ARBA" id="ARBA00022898"/>
    </source>
</evidence>
<dbReference type="InterPro" id="IPR029066">
    <property type="entry name" value="PLP-binding_barrel"/>
</dbReference>
<dbReference type="Pfam" id="PF02784">
    <property type="entry name" value="Orn_Arg_deC_N"/>
    <property type="match status" value="1"/>
</dbReference>
<gene>
    <name evidence="15" type="ORF">M513_02210</name>
    <name evidence="16" type="ORF">M514_02210</name>
</gene>
<evidence type="ECO:0000256" key="1">
    <source>
        <dbReference type="ARBA" id="ARBA00001933"/>
    </source>
</evidence>
<comment type="similarity">
    <text evidence="2 12">Belongs to the Orn/Lys/Arg decarboxylase class-II family.</text>
</comment>
<feature type="modified residue" description="N6-(pyridoxal phosphate)lysine" evidence="11">
    <location>
        <position position="153"/>
    </location>
</feature>
<name>A0A085MIA7_9BILA</name>
<protein>
    <recommendedName>
        <fullName evidence="7">ornithine decarboxylase</fullName>
        <ecNumber evidence="7">4.1.1.17</ecNumber>
    </recommendedName>
</protein>
<dbReference type="GO" id="GO:0005737">
    <property type="term" value="C:cytoplasm"/>
    <property type="evidence" value="ECO:0007669"/>
    <property type="project" value="TreeGrafter"/>
</dbReference>
<dbReference type="InterPro" id="IPR009006">
    <property type="entry name" value="Ala_racemase/Decarboxylase_C"/>
</dbReference>
<dbReference type="PRINTS" id="PR01179">
    <property type="entry name" value="ODADCRBXLASE"/>
</dbReference>
<sequence length="501" mass="55526">MRFHYAQTGSGRAERLVIVPSRDLALLLFKPSKIVSRKAAVLSALVELTVCENPCGFLFNKAMKIIRHPVCFEEDQFVKPQDVDRPPSTLLATLGIEVVPDEMSSNDYAASIFLNRKEDGDGALCVANVGHVLAQHSVWLQHLPRVQPFYAVKCNNDPMMIRILDVLGCNFDCASKGEIESVMKLGVTADRIIYANPCKTASHIQHAASRGVRLMTFDNEQELCKVKKQYPSAHLVLRIAVSDSTALCQLNLKFGCDPVEEAPLLLKLAALMELRVFGISFHVGSGCRNASAYAEGIAHARRLRDCGLFLGHPMNILDLGGGYPGHRDPNYVSFEEIASVINSSLEEHFPVDTGVRIIAEPDEDVTEQGFMYYINDGVYGSFNCIMYDHQKPMGYSLKEKQGKSYWSSIWGPTCDSLDLVVPCTKMSELEEGDLLVFENMGAYTLAASSEFNGFPRPHLRFFIPRSDYAVLVALMVPKENEMLVGGDALLPPSNQLCDTFK</sequence>
<feature type="domain" description="Orn/DAP/Arg decarboxylase 2 N-terminal" evidence="14">
    <location>
        <begin position="130"/>
        <end position="361"/>
    </location>
</feature>
<evidence type="ECO:0000256" key="4">
    <source>
        <dbReference type="ARBA" id="ARBA00023115"/>
    </source>
</evidence>
<accession>A0A085MIA7</accession>
<keyword evidence="17" id="KW-1185">Reference proteome</keyword>
<dbReference type="Gene3D" id="2.40.37.10">
    <property type="entry name" value="Lyase, Ornithine Decarboxylase, Chain A, domain 1"/>
    <property type="match status" value="1"/>
</dbReference>
<evidence type="ECO:0000256" key="5">
    <source>
        <dbReference type="ARBA" id="ARBA00023239"/>
    </source>
</evidence>
<comment type="pathway">
    <text evidence="6">Amine and polyamine biosynthesis; putrescine biosynthesis via L-ornithine pathway; putrescine from L-ornithine: step 1/1.</text>
</comment>
<comment type="catalytic activity">
    <reaction evidence="10">
        <text>L-ornithine + H(+) = putrescine + CO2</text>
        <dbReference type="Rhea" id="RHEA:22964"/>
        <dbReference type="ChEBI" id="CHEBI:15378"/>
        <dbReference type="ChEBI" id="CHEBI:16526"/>
        <dbReference type="ChEBI" id="CHEBI:46911"/>
        <dbReference type="ChEBI" id="CHEBI:326268"/>
        <dbReference type="EC" id="4.1.1.17"/>
    </reaction>
</comment>
<evidence type="ECO:0000256" key="6">
    <source>
        <dbReference type="ARBA" id="ARBA00034115"/>
    </source>
</evidence>
<feature type="domain" description="Orn/DAP/Arg decarboxylase 2 C-terminal" evidence="13">
    <location>
        <begin position="367"/>
        <end position="441"/>
    </location>
</feature>
<dbReference type="InterPro" id="IPR002433">
    <property type="entry name" value="Orn_de-COase"/>
</dbReference>
<dbReference type="Gene3D" id="3.20.20.10">
    <property type="entry name" value="Alanine racemase"/>
    <property type="match status" value="1"/>
</dbReference>
<dbReference type="GO" id="GO:0033387">
    <property type="term" value="P:putrescine biosynthetic process from arginine, via ornithine"/>
    <property type="evidence" value="ECO:0007669"/>
    <property type="project" value="TreeGrafter"/>
</dbReference>
<dbReference type="Proteomes" id="UP000030758">
    <property type="component" value="Unassembled WGS sequence"/>
</dbReference>
<dbReference type="FunFam" id="3.20.20.10:FF:000005">
    <property type="entry name" value="Ornithine decarboxylase"/>
    <property type="match status" value="1"/>
</dbReference>
<keyword evidence="5" id="KW-0456">Lyase</keyword>
<dbReference type="Proteomes" id="UP000030764">
    <property type="component" value="Unassembled WGS sequence"/>
</dbReference>
<reference evidence="15 17" key="1">
    <citation type="journal article" date="2014" name="Nat. Genet.">
        <title>Genome and transcriptome of the porcine whipworm Trichuris suis.</title>
        <authorList>
            <person name="Jex A.R."/>
            <person name="Nejsum P."/>
            <person name="Schwarz E.M."/>
            <person name="Hu L."/>
            <person name="Young N.D."/>
            <person name="Hall R.S."/>
            <person name="Korhonen P.K."/>
            <person name="Liao S."/>
            <person name="Thamsborg S."/>
            <person name="Xia J."/>
            <person name="Xu P."/>
            <person name="Wang S."/>
            <person name="Scheerlinck J.P."/>
            <person name="Hofmann A."/>
            <person name="Sternberg P.W."/>
            <person name="Wang J."/>
            <person name="Gasser R.B."/>
        </authorList>
    </citation>
    <scope>NUCLEOTIDE SEQUENCE [LARGE SCALE GENOMIC DNA]</scope>
    <source>
        <strain evidence="16">DCEP-RM93F</strain>
        <strain evidence="15">DCEP-RM93M</strain>
    </source>
</reference>
<evidence type="ECO:0000313" key="15">
    <source>
        <dbReference type="EMBL" id="KFD56953.1"/>
    </source>
</evidence>
<dbReference type="EMBL" id="KL363191">
    <property type="protein sequence ID" value="KFD56953.1"/>
    <property type="molecule type" value="Genomic_DNA"/>
</dbReference>
<comment type="cofactor">
    <cofactor evidence="1 11">
        <name>pyridoxal 5'-phosphate</name>
        <dbReference type="ChEBI" id="CHEBI:597326"/>
    </cofactor>
</comment>
<keyword evidence="4" id="KW-0620">Polyamine biosynthesis</keyword>
<keyword evidence="3 11" id="KW-0663">Pyridoxal phosphate</keyword>
<dbReference type="EMBL" id="KL367490">
    <property type="protein sequence ID" value="KFD70056.1"/>
    <property type="molecule type" value="Genomic_DNA"/>
</dbReference>
<dbReference type="AlphaFoldDB" id="A0A085MIA7"/>
<evidence type="ECO:0000256" key="12">
    <source>
        <dbReference type="RuleBase" id="RU003737"/>
    </source>
</evidence>
<organism evidence="15 17">
    <name type="scientific">Trichuris suis</name>
    <name type="common">pig whipworm</name>
    <dbReference type="NCBI Taxonomy" id="68888"/>
    <lineage>
        <taxon>Eukaryota</taxon>
        <taxon>Metazoa</taxon>
        <taxon>Ecdysozoa</taxon>
        <taxon>Nematoda</taxon>
        <taxon>Enoplea</taxon>
        <taxon>Dorylaimia</taxon>
        <taxon>Trichinellida</taxon>
        <taxon>Trichuridae</taxon>
        <taxon>Trichuris</taxon>
    </lineage>
</organism>
<dbReference type="Pfam" id="PF00278">
    <property type="entry name" value="Orn_DAP_Arg_deC"/>
    <property type="match status" value="1"/>
</dbReference>
<feature type="active site" description="Proton donor" evidence="11">
    <location>
        <position position="414"/>
    </location>
</feature>
<evidence type="ECO:0000259" key="13">
    <source>
        <dbReference type="Pfam" id="PF00278"/>
    </source>
</evidence>
<dbReference type="PRINTS" id="PR01182">
    <property type="entry name" value="ORNDCRBXLASE"/>
</dbReference>
<dbReference type="InterPro" id="IPR000183">
    <property type="entry name" value="Orn/DAP/Arg_de-COase"/>
</dbReference>
<evidence type="ECO:0000256" key="9">
    <source>
        <dbReference type="ARBA" id="ARBA00046672"/>
    </source>
</evidence>
<evidence type="ECO:0000259" key="14">
    <source>
        <dbReference type="Pfam" id="PF02784"/>
    </source>
</evidence>
<dbReference type="PROSITE" id="PS00878">
    <property type="entry name" value="ODR_DC_2_1"/>
    <property type="match status" value="1"/>
</dbReference>
<dbReference type="SUPFAM" id="SSF50621">
    <property type="entry name" value="Alanine racemase C-terminal domain-like"/>
    <property type="match status" value="1"/>
</dbReference>
<evidence type="ECO:0000256" key="11">
    <source>
        <dbReference type="PIRSR" id="PIRSR600183-50"/>
    </source>
</evidence>